<protein>
    <submittedName>
        <fullName evidence="5">Uncharacterized protein</fullName>
    </submittedName>
</protein>
<evidence type="ECO:0000256" key="2">
    <source>
        <dbReference type="ARBA" id="ARBA00008724"/>
    </source>
</evidence>
<dbReference type="InterPro" id="IPR002876">
    <property type="entry name" value="Transcrip_reg_TACO1-like"/>
</dbReference>
<sequence>MASFLRVLQFSRSQWEYPNIRGAVLGLSALVSRNNDVGVPAEQVRTMAGHSKWSNIKHIKASNDQARAKTLTKIIQLMRVAIKEGGGTDPKLNLKLARVLEFAQRNSMPLATMKNFLQNYQKSEDKEVLSLVELKGVGGLVMLVEVQTVNLIKTRNSIKSVIKKTNLQEAKGVVKGLFEEKGVVMTDKTCSLEVALDAAITVGAEDVVEEADGLVFTCSSGDMMQVKEGLEEQQYTVTYASTEYLPKFAVSVSDNEMDQVSMIVQKLEGVEDVIKVHVNL</sequence>
<dbReference type="GO" id="GO:0005739">
    <property type="term" value="C:mitochondrion"/>
    <property type="evidence" value="ECO:0007669"/>
    <property type="project" value="UniProtKB-SubCell"/>
</dbReference>
<gene>
    <name evidence="5" type="ORF">Pmani_007728</name>
</gene>
<dbReference type="Pfam" id="PF01709">
    <property type="entry name" value="Transcrip_reg"/>
    <property type="match status" value="1"/>
</dbReference>
<dbReference type="Proteomes" id="UP001292094">
    <property type="component" value="Unassembled WGS sequence"/>
</dbReference>
<organism evidence="5 6">
    <name type="scientific">Petrolisthes manimaculis</name>
    <dbReference type="NCBI Taxonomy" id="1843537"/>
    <lineage>
        <taxon>Eukaryota</taxon>
        <taxon>Metazoa</taxon>
        <taxon>Ecdysozoa</taxon>
        <taxon>Arthropoda</taxon>
        <taxon>Crustacea</taxon>
        <taxon>Multicrustacea</taxon>
        <taxon>Malacostraca</taxon>
        <taxon>Eumalacostraca</taxon>
        <taxon>Eucarida</taxon>
        <taxon>Decapoda</taxon>
        <taxon>Pleocyemata</taxon>
        <taxon>Anomura</taxon>
        <taxon>Galatheoidea</taxon>
        <taxon>Porcellanidae</taxon>
        <taxon>Petrolisthes</taxon>
    </lineage>
</organism>
<dbReference type="SUPFAM" id="SSF75625">
    <property type="entry name" value="YebC-like"/>
    <property type="match status" value="1"/>
</dbReference>
<dbReference type="InterPro" id="IPR017856">
    <property type="entry name" value="Integrase-like_N"/>
</dbReference>
<dbReference type="AlphaFoldDB" id="A0AAE1UEH9"/>
<proteinExistence type="inferred from homology"/>
<comment type="similarity">
    <text evidence="2">Belongs to the TACO1 family.</text>
</comment>
<dbReference type="Gene3D" id="3.30.70.980">
    <property type="match status" value="2"/>
</dbReference>
<evidence type="ECO:0000259" key="4">
    <source>
        <dbReference type="Pfam" id="PF20772"/>
    </source>
</evidence>
<dbReference type="InterPro" id="IPR048300">
    <property type="entry name" value="TACO1_YebC-like_2nd/3rd_dom"/>
</dbReference>
<dbReference type="Pfam" id="PF20772">
    <property type="entry name" value="TACO1_YebC_N"/>
    <property type="match status" value="1"/>
</dbReference>
<keyword evidence="6" id="KW-1185">Reference proteome</keyword>
<feature type="domain" description="TACO1/YebC-like N-terminal" evidence="4">
    <location>
        <begin position="51"/>
        <end position="120"/>
    </location>
</feature>
<dbReference type="FunFam" id="1.10.10.200:FF:000002">
    <property type="entry name" value="Probable transcriptional regulatory protein CLM62_37755"/>
    <property type="match status" value="1"/>
</dbReference>
<dbReference type="InterPro" id="IPR026564">
    <property type="entry name" value="Transcrip_reg_TACO1-like_dom3"/>
</dbReference>
<evidence type="ECO:0000256" key="1">
    <source>
        <dbReference type="ARBA" id="ARBA00004173"/>
    </source>
</evidence>
<comment type="subcellular location">
    <subcellularLocation>
        <location evidence="1">Mitochondrion</location>
    </subcellularLocation>
</comment>
<feature type="domain" description="TACO1/YebC-like second and third" evidence="3">
    <location>
        <begin position="132"/>
        <end position="280"/>
    </location>
</feature>
<evidence type="ECO:0000313" key="6">
    <source>
        <dbReference type="Proteomes" id="UP001292094"/>
    </source>
</evidence>
<comment type="caution">
    <text evidence="5">The sequence shown here is derived from an EMBL/GenBank/DDBJ whole genome shotgun (WGS) entry which is preliminary data.</text>
</comment>
<dbReference type="EMBL" id="JAWZYT010000586">
    <property type="protein sequence ID" value="KAK4321468.1"/>
    <property type="molecule type" value="Genomic_DNA"/>
</dbReference>
<dbReference type="InterPro" id="IPR029072">
    <property type="entry name" value="YebC-like"/>
</dbReference>
<dbReference type="Gene3D" id="1.10.10.200">
    <property type="match status" value="1"/>
</dbReference>
<evidence type="ECO:0000313" key="5">
    <source>
        <dbReference type="EMBL" id="KAK4321468.1"/>
    </source>
</evidence>
<accession>A0AAE1UEH9</accession>
<name>A0AAE1UEH9_9EUCA</name>
<dbReference type="PANTHER" id="PTHR12532">
    <property type="entry name" value="TRANSLATIONAL ACTIVATOR OF CYTOCHROME C OXIDASE 1"/>
    <property type="match status" value="1"/>
</dbReference>
<evidence type="ECO:0000259" key="3">
    <source>
        <dbReference type="Pfam" id="PF01709"/>
    </source>
</evidence>
<dbReference type="InterPro" id="IPR049083">
    <property type="entry name" value="TACO1_YebC_N"/>
</dbReference>
<dbReference type="PANTHER" id="PTHR12532:SF0">
    <property type="entry name" value="TRANSLATIONAL ACTIVATOR OF CYTOCHROME C OXIDASE 1"/>
    <property type="match status" value="1"/>
</dbReference>
<reference evidence="5" key="1">
    <citation type="submission" date="2023-11" db="EMBL/GenBank/DDBJ databases">
        <title>Genome assemblies of two species of porcelain crab, Petrolisthes cinctipes and Petrolisthes manimaculis (Anomura: Porcellanidae).</title>
        <authorList>
            <person name="Angst P."/>
        </authorList>
    </citation>
    <scope>NUCLEOTIDE SEQUENCE</scope>
    <source>
        <strain evidence="5">PB745_02</strain>
        <tissue evidence="5">Gill</tissue>
    </source>
</reference>